<evidence type="ECO:0000313" key="3">
    <source>
        <dbReference type="EMBL" id="GJG57856.1"/>
    </source>
</evidence>
<feature type="transmembrane region" description="Helical" evidence="2">
    <location>
        <begin position="73"/>
        <end position="91"/>
    </location>
</feature>
<keyword evidence="2" id="KW-0472">Membrane</keyword>
<reference evidence="3" key="1">
    <citation type="journal article" date="2022" name="Int. J. Syst. Evol. Microbiol.">
        <title>Prevotella lacticifex sp. nov., isolated from the rumen of cows.</title>
        <authorList>
            <person name="Shinkai T."/>
            <person name="Ikeyama N."/>
            <person name="Kumagai M."/>
            <person name="Ohmori H."/>
            <person name="Sakamoto M."/>
            <person name="Ohkuma M."/>
            <person name="Mitsumori M."/>
        </authorList>
    </citation>
    <scope>NUCLEOTIDE SEQUENCE</scope>
    <source>
        <strain evidence="3">R5076</strain>
    </source>
</reference>
<proteinExistence type="predicted"/>
<name>A0A9R1C8A9_9BACT</name>
<dbReference type="EMBL" id="BPUB01000001">
    <property type="protein sequence ID" value="GJG57856.1"/>
    <property type="molecule type" value="Genomic_DNA"/>
</dbReference>
<evidence type="ECO:0000313" key="4">
    <source>
        <dbReference type="Proteomes" id="UP000825483"/>
    </source>
</evidence>
<keyword evidence="1" id="KW-0175">Coiled coil</keyword>
<feature type="coiled-coil region" evidence="1">
    <location>
        <begin position="2"/>
        <end position="29"/>
    </location>
</feature>
<sequence length="204" mass="23435">MNTQENNILEEMRRQMAILQAKLDKETIINDRLLRESMKNNYSSINRYLNLQSNVLLPIVLVCYPIFAGVFNLSWGPVLAICVVCIAAMIFDHRVYRIKEEEFMADDLVPTALRLQRALRLSSIEMMVTMPLTFVLFIWFLVDFYQNIDFQSEILTSAAWGGLIGSCVGLVVGIIYAVKIFRSQQRTFKQVLDQINDLVAAKDD</sequence>
<evidence type="ECO:0000256" key="1">
    <source>
        <dbReference type="SAM" id="Coils"/>
    </source>
</evidence>
<feature type="transmembrane region" description="Helical" evidence="2">
    <location>
        <begin position="48"/>
        <end position="67"/>
    </location>
</feature>
<organism evidence="3 4">
    <name type="scientific">Prevotella lacticifex</name>
    <dbReference type="NCBI Taxonomy" id="2854755"/>
    <lineage>
        <taxon>Bacteria</taxon>
        <taxon>Pseudomonadati</taxon>
        <taxon>Bacteroidota</taxon>
        <taxon>Bacteroidia</taxon>
        <taxon>Bacteroidales</taxon>
        <taxon>Prevotellaceae</taxon>
        <taxon>Prevotella</taxon>
    </lineage>
</organism>
<protein>
    <submittedName>
        <fullName evidence="3">Uncharacterized protein</fullName>
    </submittedName>
</protein>
<dbReference type="GeneID" id="72468760"/>
<feature type="transmembrane region" description="Helical" evidence="2">
    <location>
        <begin position="124"/>
        <end position="142"/>
    </location>
</feature>
<dbReference type="AlphaFoldDB" id="A0A9R1C8A9"/>
<comment type="caution">
    <text evidence="3">The sequence shown here is derived from an EMBL/GenBank/DDBJ whole genome shotgun (WGS) entry which is preliminary data.</text>
</comment>
<evidence type="ECO:0000256" key="2">
    <source>
        <dbReference type="SAM" id="Phobius"/>
    </source>
</evidence>
<gene>
    <name evidence="3" type="ORF">PRLR5076_07070</name>
</gene>
<keyword evidence="2" id="KW-0812">Transmembrane</keyword>
<keyword evidence="2" id="KW-1133">Transmembrane helix</keyword>
<dbReference type="Proteomes" id="UP000825483">
    <property type="component" value="Unassembled WGS sequence"/>
</dbReference>
<dbReference type="RefSeq" id="WP_223927012.1">
    <property type="nucleotide sequence ID" value="NZ_BPTU01000004.1"/>
</dbReference>
<accession>A0A9R1C8A9</accession>
<keyword evidence="4" id="KW-1185">Reference proteome</keyword>
<feature type="transmembrane region" description="Helical" evidence="2">
    <location>
        <begin position="154"/>
        <end position="178"/>
    </location>
</feature>